<protein>
    <recommendedName>
        <fullName evidence="6">DUF4231 domain-containing protein</fullName>
    </recommendedName>
</protein>
<accession>A0ABN3F324</accession>
<evidence type="ECO:0000256" key="3">
    <source>
        <dbReference type="SAM" id="Phobius"/>
    </source>
</evidence>
<feature type="coiled-coil region" evidence="1">
    <location>
        <begin position="21"/>
        <end position="55"/>
    </location>
</feature>
<evidence type="ECO:0000313" key="5">
    <source>
        <dbReference type="Proteomes" id="UP001500305"/>
    </source>
</evidence>
<dbReference type="EMBL" id="BAAATR010000116">
    <property type="protein sequence ID" value="GAA2283205.1"/>
    <property type="molecule type" value="Genomic_DNA"/>
</dbReference>
<keyword evidence="3" id="KW-0472">Membrane</keyword>
<keyword evidence="1" id="KW-0175">Coiled coil</keyword>
<evidence type="ECO:0000256" key="2">
    <source>
        <dbReference type="SAM" id="MobiDB-lite"/>
    </source>
</evidence>
<keyword evidence="5" id="KW-1185">Reference proteome</keyword>
<proteinExistence type="predicted"/>
<feature type="transmembrane region" description="Helical" evidence="3">
    <location>
        <begin position="90"/>
        <end position="114"/>
    </location>
</feature>
<reference evidence="4 5" key="1">
    <citation type="journal article" date="2019" name="Int. J. Syst. Evol. Microbiol.">
        <title>The Global Catalogue of Microorganisms (GCM) 10K type strain sequencing project: providing services to taxonomists for standard genome sequencing and annotation.</title>
        <authorList>
            <consortium name="The Broad Institute Genomics Platform"/>
            <consortium name="The Broad Institute Genome Sequencing Center for Infectious Disease"/>
            <person name="Wu L."/>
            <person name="Ma J."/>
        </authorList>
    </citation>
    <scope>NUCLEOTIDE SEQUENCE [LARGE SCALE GENOMIC DNA]</scope>
    <source>
        <strain evidence="4 5">JCM 7356</strain>
    </source>
</reference>
<feature type="transmembrane region" description="Helical" evidence="3">
    <location>
        <begin position="174"/>
        <end position="192"/>
    </location>
</feature>
<dbReference type="Pfam" id="PF14015">
    <property type="entry name" value="DUF4231"/>
    <property type="match status" value="1"/>
</dbReference>
<feature type="transmembrane region" description="Helical" evidence="3">
    <location>
        <begin position="198"/>
        <end position="222"/>
    </location>
</feature>
<evidence type="ECO:0000256" key="1">
    <source>
        <dbReference type="SAM" id="Coils"/>
    </source>
</evidence>
<keyword evidence="3" id="KW-1133">Transmembrane helix</keyword>
<dbReference type="Proteomes" id="UP001500305">
    <property type="component" value="Unassembled WGS sequence"/>
</dbReference>
<comment type="caution">
    <text evidence="4">The sequence shown here is derived from an EMBL/GenBank/DDBJ whole genome shotgun (WGS) entry which is preliminary data.</text>
</comment>
<evidence type="ECO:0008006" key="6">
    <source>
        <dbReference type="Google" id="ProtNLM"/>
    </source>
</evidence>
<dbReference type="NCBIfam" id="NF033634">
    <property type="entry name" value="SLATT_1"/>
    <property type="match status" value="1"/>
</dbReference>
<sequence length="300" mass="33404">MDDDAAHRRGSAEEALRAQEEARLLQEHRAEQAKLAEARQKLRVAERTATRCRRLSRTRALGGTGAVSALLGGLGWHLANRQDASWYPPVDIACAVLATLSAAVAVTAWVSLWAEYGTGRAEAQLELAREAFRSVAAYANPSLGWRRRLYREEVADIVGQYKADSRKYRRVHNVLQSLIMAGSAATTTLAALDSGYPARWHSFTLTGVGFAITLAAMFAGYYKYRERSYFLQQTADAIEEEAYALALGVGAYQEFGSDEEDLALARFTQRVEDLRNEQRRRQQQLDQPAEQTGHHQQAQA</sequence>
<feature type="region of interest" description="Disordered" evidence="2">
    <location>
        <begin position="275"/>
        <end position="300"/>
    </location>
</feature>
<feature type="transmembrane region" description="Helical" evidence="3">
    <location>
        <begin position="60"/>
        <end position="78"/>
    </location>
</feature>
<evidence type="ECO:0000313" key="4">
    <source>
        <dbReference type="EMBL" id="GAA2283205.1"/>
    </source>
</evidence>
<dbReference type="InterPro" id="IPR025325">
    <property type="entry name" value="DUF4231"/>
</dbReference>
<keyword evidence="3" id="KW-0812">Transmembrane</keyword>
<name>A0ABN3F324_9ACTN</name>
<gene>
    <name evidence="4" type="ORF">GCM10010430_80950</name>
</gene>
<organism evidence="4 5">
    <name type="scientific">Kitasatospora cystarginea</name>
    <dbReference type="NCBI Taxonomy" id="58350"/>
    <lineage>
        <taxon>Bacteria</taxon>
        <taxon>Bacillati</taxon>
        <taxon>Actinomycetota</taxon>
        <taxon>Actinomycetes</taxon>
        <taxon>Kitasatosporales</taxon>
        <taxon>Streptomycetaceae</taxon>
        <taxon>Kitasatospora</taxon>
    </lineage>
</organism>